<dbReference type="Proteomes" id="UP000624709">
    <property type="component" value="Unassembled WGS sequence"/>
</dbReference>
<organism evidence="2 3">
    <name type="scientific">Actinoplanes palleronii</name>
    <dbReference type="NCBI Taxonomy" id="113570"/>
    <lineage>
        <taxon>Bacteria</taxon>
        <taxon>Bacillati</taxon>
        <taxon>Actinomycetota</taxon>
        <taxon>Actinomycetes</taxon>
        <taxon>Micromonosporales</taxon>
        <taxon>Micromonosporaceae</taxon>
        <taxon>Actinoplanes</taxon>
    </lineage>
</organism>
<reference evidence="2 3" key="1">
    <citation type="submission" date="2021-01" db="EMBL/GenBank/DDBJ databases">
        <title>Whole genome shotgun sequence of Actinoplanes palleronii NBRC 14916.</title>
        <authorList>
            <person name="Komaki H."/>
            <person name="Tamura T."/>
        </authorList>
    </citation>
    <scope>NUCLEOTIDE SEQUENCE [LARGE SCALE GENOMIC DNA]</scope>
    <source>
        <strain evidence="2 3">NBRC 14916</strain>
    </source>
</reference>
<keyword evidence="1" id="KW-0472">Membrane</keyword>
<evidence type="ECO:0000313" key="3">
    <source>
        <dbReference type="Proteomes" id="UP000624709"/>
    </source>
</evidence>
<feature type="transmembrane region" description="Helical" evidence="1">
    <location>
        <begin position="120"/>
        <end position="137"/>
    </location>
</feature>
<name>A0ABQ4BPZ9_9ACTN</name>
<feature type="transmembrane region" description="Helical" evidence="1">
    <location>
        <begin position="96"/>
        <end position="114"/>
    </location>
</feature>
<evidence type="ECO:0008006" key="4">
    <source>
        <dbReference type="Google" id="ProtNLM"/>
    </source>
</evidence>
<accession>A0ABQ4BPZ9</accession>
<protein>
    <recommendedName>
        <fullName evidence="4">Integral membrane protein</fullName>
    </recommendedName>
</protein>
<sequence length="146" mass="14953">MSFWVGGAGAENGHRGSAMTTNGRDEALGGAARWLLRRVWAVCVLSGAYVAGHHLGWPRTALTVAAILGAVAVAAAVVLLPTWSRERPTGVPLLDVGLRLVVWSGIAVGVLALLVSEPALGAAAGALLLTAVWRTFARQPVGAATN</sequence>
<feature type="transmembrane region" description="Helical" evidence="1">
    <location>
        <begin position="62"/>
        <end position="84"/>
    </location>
</feature>
<keyword evidence="1" id="KW-0812">Transmembrane</keyword>
<gene>
    <name evidence="2" type="ORF">Apa02nite_088650</name>
</gene>
<keyword evidence="3" id="KW-1185">Reference proteome</keyword>
<keyword evidence="1" id="KW-1133">Transmembrane helix</keyword>
<evidence type="ECO:0000256" key="1">
    <source>
        <dbReference type="SAM" id="Phobius"/>
    </source>
</evidence>
<dbReference type="EMBL" id="BOMS01000157">
    <property type="protein sequence ID" value="GIE72757.1"/>
    <property type="molecule type" value="Genomic_DNA"/>
</dbReference>
<evidence type="ECO:0000313" key="2">
    <source>
        <dbReference type="EMBL" id="GIE72757.1"/>
    </source>
</evidence>
<feature type="transmembrane region" description="Helical" evidence="1">
    <location>
        <begin position="39"/>
        <end position="56"/>
    </location>
</feature>
<comment type="caution">
    <text evidence="2">The sequence shown here is derived from an EMBL/GenBank/DDBJ whole genome shotgun (WGS) entry which is preliminary data.</text>
</comment>
<proteinExistence type="predicted"/>